<dbReference type="Pfam" id="PF25137">
    <property type="entry name" value="ADH_Fe_C"/>
    <property type="match status" value="1"/>
</dbReference>
<dbReference type="GO" id="GO:0008106">
    <property type="term" value="F:alcohol dehydrogenase (NADP+) activity"/>
    <property type="evidence" value="ECO:0007669"/>
    <property type="project" value="TreeGrafter"/>
</dbReference>
<dbReference type="InterPro" id="IPR001670">
    <property type="entry name" value="ADH_Fe/GldA"/>
</dbReference>
<evidence type="ECO:0000313" key="4">
    <source>
        <dbReference type="EMBL" id="MBV7273326.1"/>
    </source>
</evidence>
<dbReference type="FunFam" id="3.40.50.1970:FF:000003">
    <property type="entry name" value="Alcohol dehydrogenase, iron-containing"/>
    <property type="match status" value="1"/>
</dbReference>
<organism evidence="4 5">
    <name type="scientific">Clostridium thailandense</name>
    <dbReference type="NCBI Taxonomy" id="2794346"/>
    <lineage>
        <taxon>Bacteria</taxon>
        <taxon>Bacillati</taxon>
        <taxon>Bacillota</taxon>
        <taxon>Clostridia</taxon>
        <taxon>Eubacteriales</taxon>
        <taxon>Clostridiaceae</taxon>
        <taxon>Clostridium</taxon>
    </lineage>
</organism>
<dbReference type="RefSeq" id="WP_218320358.1">
    <property type="nucleotide sequence ID" value="NZ_JAEEGC010000042.1"/>
</dbReference>
<evidence type="ECO:0000259" key="2">
    <source>
        <dbReference type="Pfam" id="PF00465"/>
    </source>
</evidence>
<evidence type="ECO:0000259" key="3">
    <source>
        <dbReference type="Pfam" id="PF25137"/>
    </source>
</evidence>
<keyword evidence="1" id="KW-0560">Oxidoreductase</keyword>
<dbReference type="GO" id="GO:1990362">
    <property type="term" value="F:butanol dehydrogenase (NAD+) activity"/>
    <property type="evidence" value="ECO:0007669"/>
    <property type="project" value="InterPro"/>
</dbReference>
<evidence type="ECO:0000256" key="1">
    <source>
        <dbReference type="ARBA" id="ARBA00023002"/>
    </source>
</evidence>
<accession>A0A949TTW6</accession>
<dbReference type="GO" id="GO:1990002">
    <property type="term" value="F:methylglyoxal reductase (NADPH) (acetol producing) activity"/>
    <property type="evidence" value="ECO:0007669"/>
    <property type="project" value="TreeGrafter"/>
</dbReference>
<dbReference type="PANTHER" id="PTHR43633">
    <property type="entry name" value="ALCOHOL DEHYDROGENASE YQHD"/>
    <property type="match status" value="1"/>
</dbReference>
<dbReference type="PROSITE" id="PS00913">
    <property type="entry name" value="ADH_IRON_1"/>
    <property type="match status" value="1"/>
</dbReference>
<evidence type="ECO:0000313" key="5">
    <source>
        <dbReference type="Proteomes" id="UP000694308"/>
    </source>
</evidence>
<proteinExistence type="predicted"/>
<dbReference type="PANTHER" id="PTHR43633:SF1">
    <property type="entry name" value="ALCOHOL DEHYDROGENASE YQHD"/>
    <property type="match status" value="1"/>
</dbReference>
<dbReference type="Proteomes" id="UP000694308">
    <property type="component" value="Unassembled WGS sequence"/>
</dbReference>
<dbReference type="GO" id="GO:0005829">
    <property type="term" value="C:cytosol"/>
    <property type="evidence" value="ECO:0007669"/>
    <property type="project" value="TreeGrafter"/>
</dbReference>
<dbReference type="AlphaFoldDB" id="A0A949TTW6"/>
<reference evidence="4" key="1">
    <citation type="submission" date="2020-12" db="EMBL/GenBank/DDBJ databases">
        <title>Clostridium thailandense sp. nov., a novel acetogenic bacterium isolated from peat land soil in Thailand.</title>
        <authorList>
            <person name="Chaikitkaew S."/>
            <person name="Birkeland N.K."/>
        </authorList>
    </citation>
    <scope>NUCLEOTIDE SEQUENCE</scope>
    <source>
        <strain evidence="4">PL3</strain>
    </source>
</reference>
<sequence>MNNFEFSLPTKIHFGKGKINQIGDYIKTNGTRVLIHYGSERIKKSGLFEIVVESMKNQGINFFELGGVEPNPLLSKSKEGIDICRSNKIDFILAIGGGSVIDSAKTISLGIPYDRDVWDFFINKATPKSAIPIGVILTIPATASETNSTAVITNEAIHSKRHIKNDLLKPVFAIMDPELTFSVPPYQTAAGCIDIMAHVWERYFVDQPQSYLLDKMFEAVLKTIIQYAPIALREPKNYKARSEIMWASSIAHNDMLGSVGDFACHGIGLQLSALYNVTHGASLAIAIIAWAKYVYKHDINRFCKFAESIWGIEQNNMDPELTACQGIKATEDFFNSLNIPTKLSEAGISSDQIELMAEKAVDNGLGYLGLGFVRLYKEDLIEIYKLAY</sequence>
<dbReference type="EMBL" id="JAEEGC010000042">
    <property type="protein sequence ID" value="MBV7273326.1"/>
    <property type="molecule type" value="Genomic_DNA"/>
</dbReference>
<dbReference type="GO" id="GO:0046872">
    <property type="term" value="F:metal ion binding"/>
    <property type="evidence" value="ECO:0007669"/>
    <property type="project" value="InterPro"/>
</dbReference>
<comment type="caution">
    <text evidence="4">The sequence shown here is derived from an EMBL/GenBank/DDBJ whole genome shotgun (WGS) entry which is preliminary data.</text>
</comment>
<gene>
    <name evidence="4" type="ORF">I6U48_10440</name>
</gene>
<feature type="domain" description="Fe-containing alcohol dehydrogenase-like C-terminal" evidence="3">
    <location>
        <begin position="188"/>
        <end position="388"/>
    </location>
</feature>
<protein>
    <submittedName>
        <fullName evidence="4">Iron-containing alcohol dehydrogenase</fullName>
    </submittedName>
</protein>
<dbReference type="Pfam" id="PF00465">
    <property type="entry name" value="Fe-ADH"/>
    <property type="match status" value="1"/>
</dbReference>
<dbReference type="InterPro" id="IPR044731">
    <property type="entry name" value="BDH-like"/>
</dbReference>
<dbReference type="InterPro" id="IPR018211">
    <property type="entry name" value="ADH_Fe_CS"/>
</dbReference>
<dbReference type="InterPro" id="IPR056798">
    <property type="entry name" value="ADH_Fe_C"/>
</dbReference>
<keyword evidence="5" id="KW-1185">Reference proteome</keyword>
<feature type="domain" description="Alcohol dehydrogenase iron-type/glycerol dehydrogenase GldA" evidence="2">
    <location>
        <begin position="9"/>
        <end position="177"/>
    </location>
</feature>
<dbReference type="CDD" id="cd08187">
    <property type="entry name" value="BDH"/>
    <property type="match status" value="1"/>
</dbReference>
<name>A0A949TTW6_9CLOT</name>